<dbReference type="Gene3D" id="2.30.38.10">
    <property type="entry name" value="Luciferase, Domain 3"/>
    <property type="match status" value="1"/>
</dbReference>
<evidence type="ECO:0000313" key="1">
    <source>
        <dbReference type="EMBL" id="KAJ6041632.1"/>
    </source>
</evidence>
<dbReference type="Proteomes" id="UP001219568">
    <property type="component" value="Unassembled WGS sequence"/>
</dbReference>
<reference evidence="1" key="2">
    <citation type="submission" date="2023-01" db="EMBL/GenBank/DDBJ databases">
        <authorList>
            <person name="Petersen C."/>
        </authorList>
    </citation>
    <scope>NUCLEOTIDE SEQUENCE</scope>
    <source>
        <strain evidence="1">IBT 15450</strain>
    </source>
</reference>
<evidence type="ECO:0000313" key="2">
    <source>
        <dbReference type="Proteomes" id="UP001219568"/>
    </source>
</evidence>
<gene>
    <name evidence="1" type="ORF">N7460_007022</name>
</gene>
<sequence>MLNSISGSLRSCILHEEGEILIRNVIAKLKGYMDNELTDHDLYGKGWVHTGDYGYLDEDCNVVVVVGVRNTELQVDEPMASVVLKEPVHGKTVQIIKEIEHAKSKLTGLRRLTGAMYFVPKYPTTGFKINQRELKSMVPSLRALDAMRATIVQCS</sequence>
<protein>
    <recommendedName>
        <fullName evidence="3">AMP-dependent synthetase/ligase domain-containing protein</fullName>
    </recommendedName>
</protein>
<dbReference type="AlphaFoldDB" id="A0AAD6ICP1"/>
<keyword evidence="2" id="KW-1185">Reference proteome</keyword>
<accession>A0AAD6ICP1</accession>
<dbReference type="SUPFAM" id="SSF56801">
    <property type="entry name" value="Acetyl-CoA synthetase-like"/>
    <property type="match status" value="1"/>
</dbReference>
<name>A0AAD6ICP1_PENCN</name>
<evidence type="ECO:0008006" key="3">
    <source>
        <dbReference type="Google" id="ProtNLM"/>
    </source>
</evidence>
<dbReference type="EMBL" id="JAQJZL010000005">
    <property type="protein sequence ID" value="KAJ6041632.1"/>
    <property type="molecule type" value="Genomic_DNA"/>
</dbReference>
<comment type="caution">
    <text evidence="1">The sequence shown here is derived from an EMBL/GenBank/DDBJ whole genome shotgun (WGS) entry which is preliminary data.</text>
</comment>
<organism evidence="1 2">
    <name type="scientific">Penicillium canescens</name>
    <dbReference type="NCBI Taxonomy" id="5083"/>
    <lineage>
        <taxon>Eukaryota</taxon>
        <taxon>Fungi</taxon>
        <taxon>Dikarya</taxon>
        <taxon>Ascomycota</taxon>
        <taxon>Pezizomycotina</taxon>
        <taxon>Eurotiomycetes</taxon>
        <taxon>Eurotiomycetidae</taxon>
        <taxon>Eurotiales</taxon>
        <taxon>Aspergillaceae</taxon>
        <taxon>Penicillium</taxon>
    </lineage>
</organism>
<reference evidence="1" key="1">
    <citation type="journal article" date="2023" name="IMA Fungus">
        <title>Comparative genomic study of the Penicillium genus elucidates a diverse pangenome and 15 lateral gene transfer events.</title>
        <authorList>
            <person name="Petersen C."/>
            <person name="Sorensen T."/>
            <person name="Nielsen M.R."/>
            <person name="Sondergaard T.E."/>
            <person name="Sorensen J.L."/>
            <person name="Fitzpatrick D.A."/>
            <person name="Frisvad J.C."/>
            <person name="Nielsen K.L."/>
        </authorList>
    </citation>
    <scope>NUCLEOTIDE SEQUENCE</scope>
    <source>
        <strain evidence="1">IBT 15450</strain>
    </source>
</reference>
<proteinExistence type="predicted"/>